<evidence type="ECO:0000313" key="2">
    <source>
        <dbReference type="EMBL" id="EYF06582.1"/>
    </source>
</evidence>
<dbReference type="AlphaFoldDB" id="A0A017TCG7"/>
<accession>A0A017TCG7</accession>
<organism evidence="2 3">
    <name type="scientific">Chondromyces apiculatus DSM 436</name>
    <dbReference type="NCBI Taxonomy" id="1192034"/>
    <lineage>
        <taxon>Bacteria</taxon>
        <taxon>Pseudomonadati</taxon>
        <taxon>Myxococcota</taxon>
        <taxon>Polyangia</taxon>
        <taxon>Polyangiales</taxon>
        <taxon>Polyangiaceae</taxon>
        <taxon>Chondromyces</taxon>
    </lineage>
</organism>
<feature type="transmembrane region" description="Helical" evidence="1">
    <location>
        <begin position="6"/>
        <end position="25"/>
    </location>
</feature>
<keyword evidence="1" id="KW-1133">Transmembrane helix</keyword>
<evidence type="ECO:0000313" key="3">
    <source>
        <dbReference type="Proteomes" id="UP000019678"/>
    </source>
</evidence>
<keyword evidence="3" id="KW-1185">Reference proteome</keyword>
<dbReference type="Proteomes" id="UP000019678">
    <property type="component" value="Unassembled WGS sequence"/>
</dbReference>
<protein>
    <submittedName>
        <fullName evidence="2">Uncharacterized protein</fullName>
    </submittedName>
</protein>
<dbReference type="OrthoDB" id="9847473at2"/>
<evidence type="ECO:0000256" key="1">
    <source>
        <dbReference type="SAM" id="Phobius"/>
    </source>
</evidence>
<proteinExistence type="predicted"/>
<gene>
    <name evidence="2" type="ORF">CAP_1712</name>
</gene>
<dbReference type="EMBL" id="ASRX01000015">
    <property type="protein sequence ID" value="EYF06582.1"/>
    <property type="molecule type" value="Genomic_DNA"/>
</dbReference>
<reference evidence="2 3" key="1">
    <citation type="submission" date="2013-05" db="EMBL/GenBank/DDBJ databases">
        <title>Genome assembly of Chondromyces apiculatus DSM 436.</title>
        <authorList>
            <person name="Sharma G."/>
            <person name="Khatri I."/>
            <person name="Kaur C."/>
            <person name="Mayilraj S."/>
            <person name="Subramanian S."/>
        </authorList>
    </citation>
    <scope>NUCLEOTIDE SEQUENCE [LARGE SCALE GENOMIC DNA]</scope>
    <source>
        <strain evidence="2 3">DSM 436</strain>
    </source>
</reference>
<keyword evidence="1" id="KW-0812">Transmembrane</keyword>
<comment type="caution">
    <text evidence="2">The sequence shown here is derived from an EMBL/GenBank/DDBJ whole genome shotgun (WGS) entry which is preliminary data.</text>
</comment>
<sequence length="141" mass="14997">MVEALVAIPFFILMFICMVFIGDLYRSKLQTHRSSLELAWADSLAGCDTTTRGPMPVSANIDLKDAAGAPGAALCEDGFGILTETVQGGVNRPSPLPSGITQTTTTTTLICNEKPETGDFDGAADFLWNLYAPPELKTVSP</sequence>
<keyword evidence="1" id="KW-0472">Membrane</keyword>
<dbReference type="STRING" id="1192034.CAP_1712"/>
<name>A0A017TCG7_9BACT</name>